<reference evidence="2 3" key="1">
    <citation type="submission" date="2015-07" db="EMBL/GenBank/DDBJ databases">
        <authorList>
            <consortium name="Pathogen Informatics"/>
        </authorList>
    </citation>
    <scope>NUCLEOTIDE SEQUENCE [LARGE SCALE GENOMIC DNA]</scope>
    <source>
        <strain evidence="2 3">A51</strain>
    </source>
</reference>
<dbReference type="Pfam" id="PF12857">
    <property type="entry name" value="TOBE_3"/>
    <property type="match status" value="1"/>
</dbReference>
<evidence type="ECO:0000313" key="3">
    <source>
        <dbReference type="Proteomes" id="UP000044806"/>
    </source>
</evidence>
<dbReference type="SUPFAM" id="SSF50331">
    <property type="entry name" value="MOP-like"/>
    <property type="match status" value="1"/>
</dbReference>
<dbReference type="AlphaFoldDB" id="A0A655QW23"/>
<keyword evidence="2" id="KW-0067">ATP-binding</keyword>
<name>A0A655QW23_VIBCL</name>
<dbReference type="InterPro" id="IPR008995">
    <property type="entry name" value="Mo/tungstate-bd_C_term_dom"/>
</dbReference>
<dbReference type="EMBL" id="CWOW01000011">
    <property type="protein sequence ID" value="CSA75135.1"/>
    <property type="molecule type" value="Genomic_DNA"/>
</dbReference>
<dbReference type="InterPro" id="IPR024765">
    <property type="entry name" value="TOBE-like"/>
</dbReference>
<organism evidence="2 3">
    <name type="scientific">Vibrio cholerae</name>
    <dbReference type="NCBI Taxonomy" id="666"/>
    <lineage>
        <taxon>Bacteria</taxon>
        <taxon>Pseudomonadati</taxon>
        <taxon>Pseudomonadota</taxon>
        <taxon>Gammaproteobacteria</taxon>
        <taxon>Vibrionales</taxon>
        <taxon>Vibrionaceae</taxon>
        <taxon>Vibrio</taxon>
    </lineage>
</organism>
<evidence type="ECO:0000259" key="1">
    <source>
        <dbReference type="Pfam" id="PF12857"/>
    </source>
</evidence>
<dbReference type="Proteomes" id="UP000044806">
    <property type="component" value="Unassembled WGS sequence"/>
</dbReference>
<evidence type="ECO:0000313" key="2">
    <source>
        <dbReference type="EMBL" id="CSA75135.1"/>
    </source>
</evidence>
<protein>
    <submittedName>
        <fullName evidence="2">Sulfate ABC transporter ATP-binding protein</fullName>
    </submittedName>
</protein>
<feature type="domain" description="TOBE-like" evidence="1">
    <location>
        <begin position="45"/>
        <end position="103"/>
    </location>
</feature>
<accession>A0A655QW23</accession>
<proteinExistence type="predicted"/>
<dbReference type="GO" id="GO:0005524">
    <property type="term" value="F:ATP binding"/>
    <property type="evidence" value="ECO:0007669"/>
    <property type="project" value="UniProtKB-KW"/>
</dbReference>
<gene>
    <name evidence="2" type="ORF">ERS013165_02346</name>
</gene>
<sequence>MGEWQNGQWVNGSAFIQPPESDATRQSGLLYVRSHELALSDKENSQASLPFEVVSINPVGAEVRVELAPVGWQSQELWEAKLSHRSLSEKRLSRGDQVFATPQVGYFFASEGQSSPSVLRWPFLAPGSLMFEI</sequence>
<keyword evidence="2" id="KW-0547">Nucleotide-binding</keyword>